<dbReference type="Proteomes" id="UP000646365">
    <property type="component" value="Unassembled WGS sequence"/>
</dbReference>
<reference evidence="7" key="1">
    <citation type="journal article" date="2014" name="Int. J. Syst. Evol. Microbiol.">
        <title>Complete genome sequence of Corynebacterium casei LMG S-19264T (=DSM 44701T), isolated from a smear-ripened cheese.</title>
        <authorList>
            <consortium name="US DOE Joint Genome Institute (JGI-PGF)"/>
            <person name="Walter F."/>
            <person name="Albersmeier A."/>
            <person name="Kalinowski J."/>
            <person name="Ruckert C."/>
        </authorList>
    </citation>
    <scope>NUCLEOTIDE SEQUENCE</scope>
    <source>
        <strain evidence="7">CGMCC 1.15725</strain>
    </source>
</reference>
<dbReference type="PROSITE" id="PS00600">
    <property type="entry name" value="AA_TRANSFER_CLASS_3"/>
    <property type="match status" value="1"/>
</dbReference>
<dbReference type="InterPro" id="IPR015422">
    <property type="entry name" value="PyrdxlP-dep_Trfase_small"/>
</dbReference>
<dbReference type="InterPro" id="IPR005814">
    <property type="entry name" value="Aminotrans_3"/>
</dbReference>
<dbReference type="InterPro" id="IPR049704">
    <property type="entry name" value="Aminotrans_3_PPA_site"/>
</dbReference>
<dbReference type="Gene3D" id="3.40.640.10">
    <property type="entry name" value="Type I PLP-dependent aspartate aminotransferase-like (Major domain)"/>
    <property type="match status" value="1"/>
</dbReference>
<dbReference type="FunFam" id="3.40.640.10:FF:000014">
    <property type="entry name" value="Adenosylmethionine-8-amino-7-oxononanoate aminotransferase, probable"/>
    <property type="match status" value="1"/>
</dbReference>
<keyword evidence="3 7" id="KW-0032">Aminotransferase</keyword>
<comment type="cofactor">
    <cofactor evidence="1">
        <name>pyridoxal 5'-phosphate</name>
        <dbReference type="ChEBI" id="CHEBI:597326"/>
    </cofactor>
</comment>
<dbReference type="Pfam" id="PF00202">
    <property type="entry name" value="Aminotran_3"/>
    <property type="match status" value="1"/>
</dbReference>
<protein>
    <submittedName>
        <fullName evidence="7">Aspartate aminotransferase family protein</fullName>
    </submittedName>
</protein>
<keyword evidence="4" id="KW-0808">Transferase</keyword>
<evidence type="ECO:0000313" key="7">
    <source>
        <dbReference type="EMBL" id="GGF30383.1"/>
    </source>
</evidence>
<dbReference type="GO" id="GO:0030170">
    <property type="term" value="F:pyridoxal phosphate binding"/>
    <property type="evidence" value="ECO:0007669"/>
    <property type="project" value="InterPro"/>
</dbReference>
<proteinExistence type="inferred from homology"/>
<sequence length="489" mass="53286">MFHPFNIFNETRGGLNDFKRLNDKRNSLSRLLRRRDNGGLFPSFSGARPMSYAQMPNDLEAFWMPFTANRQFKAAPRLLVSAKDMHYVAADGHKVMDGAAGLWCVNAGHGRQKIVEAVQKQVAELDFAPTFQMGHPKAFEAASRVAALLPGDLDRIFFANSGSEAVDTALKIALAYHRARGEGSRTRLIGRERGYHGVGFGGISVGGIVNNRKFFGGLLTGVDHLPHTHNLEKNAYTKGEPEWGAHLADDLERIVALHDASTIAAVIVEPVAGSTGVLVPPKGYLKRLREICDKYGILLIFDEVITGFGRLGSAFASEHFGVLPDMVTMAKGLTNGVIPMAAVGVREPVFQAFMQGPENAMELFHGYTYSGHPIASAAAIATLDLYREEGLFERAASLAPYFEEAAHALKGLPHVIDIRNIGLVAGIELESRPGKVGARAYESLVKCFEQGLLIRTTGDIIALSPPLIIEKNQIDELFGILSKVLRDID</sequence>
<organism evidence="7 8">
    <name type="scientific">Aliidongia dinghuensis</name>
    <dbReference type="NCBI Taxonomy" id="1867774"/>
    <lineage>
        <taxon>Bacteria</taxon>
        <taxon>Pseudomonadati</taxon>
        <taxon>Pseudomonadota</taxon>
        <taxon>Alphaproteobacteria</taxon>
        <taxon>Rhodospirillales</taxon>
        <taxon>Dongiaceae</taxon>
        <taxon>Aliidongia</taxon>
    </lineage>
</organism>
<name>A0A8J2YXQ5_9PROT</name>
<dbReference type="PANTHER" id="PTHR42684:SF1">
    <property type="entry name" value="BETA-ALANINE--PYRUVATE AMINOTRANSFERASE"/>
    <property type="match status" value="1"/>
</dbReference>
<evidence type="ECO:0000256" key="6">
    <source>
        <dbReference type="RuleBase" id="RU003560"/>
    </source>
</evidence>
<reference evidence="7" key="2">
    <citation type="submission" date="2020-09" db="EMBL/GenBank/DDBJ databases">
        <authorList>
            <person name="Sun Q."/>
            <person name="Zhou Y."/>
        </authorList>
    </citation>
    <scope>NUCLEOTIDE SEQUENCE</scope>
    <source>
        <strain evidence="7">CGMCC 1.15725</strain>
    </source>
</reference>
<dbReference type="AlphaFoldDB" id="A0A8J2YXQ5"/>
<dbReference type="InterPro" id="IPR015424">
    <property type="entry name" value="PyrdxlP-dep_Trfase"/>
</dbReference>
<evidence type="ECO:0000256" key="2">
    <source>
        <dbReference type="ARBA" id="ARBA00008954"/>
    </source>
</evidence>
<gene>
    <name evidence="7" type="ORF">GCM10011611_40560</name>
</gene>
<comment type="caution">
    <text evidence="7">The sequence shown here is derived from an EMBL/GenBank/DDBJ whole genome shotgun (WGS) entry which is preliminary data.</text>
</comment>
<evidence type="ECO:0000256" key="1">
    <source>
        <dbReference type="ARBA" id="ARBA00001933"/>
    </source>
</evidence>
<dbReference type="Gene3D" id="3.90.1150.10">
    <property type="entry name" value="Aspartate Aminotransferase, domain 1"/>
    <property type="match status" value="1"/>
</dbReference>
<dbReference type="InterPro" id="IPR015421">
    <property type="entry name" value="PyrdxlP-dep_Trfase_major"/>
</dbReference>
<dbReference type="SUPFAM" id="SSF53383">
    <property type="entry name" value="PLP-dependent transferases"/>
    <property type="match status" value="1"/>
</dbReference>
<keyword evidence="5 6" id="KW-0663">Pyridoxal phosphate</keyword>
<evidence type="ECO:0000256" key="3">
    <source>
        <dbReference type="ARBA" id="ARBA00022576"/>
    </source>
</evidence>
<comment type="similarity">
    <text evidence="2 6">Belongs to the class-III pyridoxal-phosphate-dependent aminotransferase family.</text>
</comment>
<dbReference type="GO" id="GO:0004015">
    <property type="term" value="F:adenosylmethionine-8-amino-7-oxononanoate transaminase activity"/>
    <property type="evidence" value="ECO:0007669"/>
    <property type="project" value="TreeGrafter"/>
</dbReference>
<dbReference type="PANTHER" id="PTHR42684">
    <property type="entry name" value="ADENOSYLMETHIONINE-8-AMINO-7-OXONONANOATE AMINOTRANSFERASE"/>
    <property type="match status" value="1"/>
</dbReference>
<keyword evidence="8" id="KW-1185">Reference proteome</keyword>
<accession>A0A8J2YXQ5</accession>
<dbReference type="EMBL" id="BMJQ01000011">
    <property type="protein sequence ID" value="GGF30383.1"/>
    <property type="molecule type" value="Genomic_DNA"/>
</dbReference>
<dbReference type="CDD" id="cd00610">
    <property type="entry name" value="OAT_like"/>
    <property type="match status" value="1"/>
</dbReference>
<evidence type="ECO:0000256" key="5">
    <source>
        <dbReference type="ARBA" id="ARBA00022898"/>
    </source>
</evidence>
<dbReference type="GO" id="GO:0009102">
    <property type="term" value="P:biotin biosynthetic process"/>
    <property type="evidence" value="ECO:0007669"/>
    <property type="project" value="TreeGrafter"/>
</dbReference>
<evidence type="ECO:0000313" key="8">
    <source>
        <dbReference type="Proteomes" id="UP000646365"/>
    </source>
</evidence>
<evidence type="ECO:0000256" key="4">
    <source>
        <dbReference type="ARBA" id="ARBA00022679"/>
    </source>
</evidence>